<dbReference type="OrthoDB" id="5390at2759"/>
<dbReference type="PANTHER" id="PTHR13191:SF0">
    <property type="entry name" value="RIBOSOMAL RNA-PROCESSING PROTEIN 7 HOMOLOG A-RELATED"/>
    <property type="match status" value="1"/>
</dbReference>
<dbReference type="InterPro" id="IPR035979">
    <property type="entry name" value="RBD_domain_sf"/>
</dbReference>
<keyword evidence="2" id="KW-0694">RNA-binding</keyword>
<evidence type="ECO:0000313" key="5">
    <source>
        <dbReference type="Proteomes" id="UP000267251"/>
    </source>
</evidence>
<protein>
    <submittedName>
        <fullName evidence="4">Ribosomal RNA-processing protein 7-domain-containing protein</fullName>
    </submittedName>
</protein>
<dbReference type="GO" id="GO:0006364">
    <property type="term" value="P:rRNA processing"/>
    <property type="evidence" value="ECO:0007669"/>
    <property type="project" value="TreeGrafter"/>
</dbReference>
<dbReference type="PROSITE" id="PS50102">
    <property type="entry name" value="RRM"/>
    <property type="match status" value="1"/>
</dbReference>
<dbReference type="PANTHER" id="PTHR13191">
    <property type="entry name" value="RIBOSOMAL RNA PROCESSING PROTEIN 7-RELATED"/>
    <property type="match status" value="1"/>
</dbReference>
<accession>A0A4P9XYX1</accession>
<feature type="domain" description="RRM" evidence="3">
    <location>
        <begin position="27"/>
        <end position="108"/>
    </location>
</feature>
<dbReference type="GO" id="GO:0003723">
    <property type="term" value="F:RNA binding"/>
    <property type="evidence" value="ECO:0007669"/>
    <property type="project" value="UniProtKB-UniRule"/>
</dbReference>
<dbReference type="InterPro" id="IPR040447">
    <property type="entry name" value="RRM_Rrp7"/>
</dbReference>
<dbReference type="GO" id="GO:0032545">
    <property type="term" value="C:CURI complex"/>
    <property type="evidence" value="ECO:0007669"/>
    <property type="project" value="TreeGrafter"/>
</dbReference>
<keyword evidence="5" id="KW-1185">Reference proteome</keyword>
<gene>
    <name evidence="4" type="ORF">BJ684DRAFT_12630</name>
</gene>
<dbReference type="AlphaFoldDB" id="A0A4P9XYX1"/>
<comment type="similarity">
    <text evidence="1">Belongs to the RRP7 family.</text>
</comment>
<dbReference type="EMBL" id="KZ988735">
    <property type="protein sequence ID" value="RKP11658.1"/>
    <property type="molecule type" value="Genomic_DNA"/>
</dbReference>
<dbReference type="GO" id="GO:0034456">
    <property type="term" value="C:UTP-C complex"/>
    <property type="evidence" value="ECO:0007669"/>
    <property type="project" value="TreeGrafter"/>
</dbReference>
<dbReference type="Gene3D" id="3.30.70.330">
    <property type="match status" value="1"/>
</dbReference>
<name>A0A4P9XYX1_9FUNG</name>
<evidence type="ECO:0000256" key="1">
    <source>
        <dbReference type="ARBA" id="ARBA00006110"/>
    </source>
</evidence>
<dbReference type="Pfam" id="PF12923">
    <property type="entry name" value="RRP7"/>
    <property type="match status" value="1"/>
</dbReference>
<dbReference type="InterPro" id="IPR040446">
    <property type="entry name" value="RRP7"/>
</dbReference>
<dbReference type="Gene3D" id="6.10.250.1770">
    <property type="match status" value="1"/>
</dbReference>
<dbReference type="SUPFAM" id="SSF54928">
    <property type="entry name" value="RNA-binding domain, RBD"/>
    <property type="match status" value="1"/>
</dbReference>
<dbReference type="CDD" id="cd12951">
    <property type="entry name" value="RRP7_Rrp7A"/>
    <property type="match status" value="1"/>
</dbReference>
<reference evidence="5" key="1">
    <citation type="journal article" date="2018" name="Nat. Microbiol.">
        <title>Leveraging single-cell genomics to expand the fungal tree of life.</title>
        <authorList>
            <person name="Ahrendt S.R."/>
            <person name="Quandt C.A."/>
            <person name="Ciobanu D."/>
            <person name="Clum A."/>
            <person name="Salamov A."/>
            <person name="Andreopoulos B."/>
            <person name="Cheng J.F."/>
            <person name="Woyke T."/>
            <person name="Pelin A."/>
            <person name="Henrissat B."/>
            <person name="Reynolds N.K."/>
            <person name="Benny G.L."/>
            <person name="Smith M.E."/>
            <person name="James T.Y."/>
            <person name="Grigoriev I.V."/>
        </authorList>
    </citation>
    <scope>NUCLEOTIDE SEQUENCE [LARGE SCALE GENOMIC DNA]</scope>
</reference>
<proteinExistence type="inferred from homology"/>
<dbReference type="GO" id="GO:0000028">
    <property type="term" value="P:ribosomal small subunit assembly"/>
    <property type="evidence" value="ECO:0007669"/>
    <property type="project" value="TreeGrafter"/>
</dbReference>
<organism evidence="4 5">
    <name type="scientific">Piptocephalis cylindrospora</name>
    <dbReference type="NCBI Taxonomy" id="1907219"/>
    <lineage>
        <taxon>Eukaryota</taxon>
        <taxon>Fungi</taxon>
        <taxon>Fungi incertae sedis</taxon>
        <taxon>Zoopagomycota</taxon>
        <taxon>Zoopagomycotina</taxon>
        <taxon>Zoopagomycetes</taxon>
        <taxon>Zoopagales</taxon>
        <taxon>Piptocephalidaceae</taxon>
        <taxon>Piptocephalis</taxon>
    </lineage>
</organism>
<dbReference type="InterPro" id="IPR000504">
    <property type="entry name" value="RRM_dom"/>
</dbReference>
<dbReference type="InterPro" id="IPR024326">
    <property type="entry name" value="RRP7_C"/>
</dbReference>
<dbReference type="Pfam" id="PF17799">
    <property type="entry name" value="RRM_Rrp7"/>
    <property type="match status" value="1"/>
</dbReference>
<dbReference type="Proteomes" id="UP000267251">
    <property type="component" value="Unassembled WGS sequence"/>
</dbReference>
<evidence type="ECO:0000256" key="2">
    <source>
        <dbReference type="PROSITE-ProRule" id="PRU00176"/>
    </source>
</evidence>
<evidence type="ECO:0000259" key="3">
    <source>
        <dbReference type="PROSITE" id="PS50102"/>
    </source>
</evidence>
<dbReference type="InterPro" id="IPR012677">
    <property type="entry name" value="Nucleotide-bd_a/b_plait_sf"/>
</dbReference>
<sequence>MKKAPVHQVFLREHETRTGRGEFPKGRTLFVTNLPVDTTASDLRRIFRPCGLVKEVRFDQKSVTTEEEEEEGEGKALRRLHSPGSTAHLIFLETDGLVKALSLSSEPKKWTAGAKSITPSTADQAPLGLDRYRSIYQSHRPSPAQLQAKADAYIVEYTRRKKEEEAKIAAKFNVPDEDGFITVTRTNRRGTATDGTTTVSAARLEDVKHLKPKQRIEVNFYSFQQREAKRDKLVELRRKFEEDKAKIAGMRATRKFNPY</sequence>
<evidence type="ECO:0000313" key="4">
    <source>
        <dbReference type="EMBL" id="RKP11658.1"/>
    </source>
</evidence>